<keyword evidence="1" id="KW-1133">Transmembrane helix</keyword>
<comment type="caution">
    <text evidence="2">The sequence shown here is derived from an EMBL/GenBank/DDBJ whole genome shotgun (WGS) entry which is preliminary data.</text>
</comment>
<protein>
    <recommendedName>
        <fullName evidence="4">Cytochrome B</fullName>
    </recommendedName>
</protein>
<accession>A0ABP8MYU9</accession>
<feature type="transmembrane region" description="Helical" evidence="1">
    <location>
        <begin position="43"/>
        <end position="65"/>
    </location>
</feature>
<keyword evidence="1" id="KW-0812">Transmembrane</keyword>
<dbReference type="EMBL" id="BAABEZ010000024">
    <property type="protein sequence ID" value="GAA4458425.1"/>
    <property type="molecule type" value="Genomic_DNA"/>
</dbReference>
<dbReference type="Proteomes" id="UP001501410">
    <property type="component" value="Unassembled WGS sequence"/>
</dbReference>
<evidence type="ECO:0000313" key="2">
    <source>
        <dbReference type="EMBL" id="GAA4458425.1"/>
    </source>
</evidence>
<feature type="transmembrane region" description="Helical" evidence="1">
    <location>
        <begin position="12"/>
        <end position="31"/>
    </location>
</feature>
<organism evidence="2 3">
    <name type="scientific">Rurimicrobium arvi</name>
    <dbReference type="NCBI Taxonomy" id="2049916"/>
    <lineage>
        <taxon>Bacteria</taxon>
        <taxon>Pseudomonadati</taxon>
        <taxon>Bacteroidota</taxon>
        <taxon>Chitinophagia</taxon>
        <taxon>Chitinophagales</taxon>
        <taxon>Chitinophagaceae</taxon>
        <taxon>Rurimicrobium</taxon>
    </lineage>
</organism>
<evidence type="ECO:0000256" key="1">
    <source>
        <dbReference type="SAM" id="Phobius"/>
    </source>
</evidence>
<evidence type="ECO:0000313" key="3">
    <source>
        <dbReference type="Proteomes" id="UP001501410"/>
    </source>
</evidence>
<dbReference type="RefSeq" id="WP_344828177.1">
    <property type="nucleotide sequence ID" value="NZ_BAABEZ010000024.1"/>
</dbReference>
<feature type="transmembrane region" description="Helical" evidence="1">
    <location>
        <begin position="85"/>
        <end position="103"/>
    </location>
</feature>
<evidence type="ECO:0008006" key="4">
    <source>
        <dbReference type="Google" id="ProtNLM"/>
    </source>
</evidence>
<feature type="transmembrane region" description="Helical" evidence="1">
    <location>
        <begin position="124"/>
        <end position="142"/>
    </location>
</feature>
<reference evidence="3" key="1">
    <citation type="journal article" date="2019" name="Int. J. Syst. Evol. Microbiol.">
        <title>The Global Catalogue of Microorganisms (GCM) 10K type strain sequencing project: providing services to taxonomists for standard genome sequencing and annotation.</title>
        <authorList>
            <consortium name="The Broad Institute Genomics Platform"/>
            <consortium name="The Broad Institute Genome Sequencing Center for Infectious Disease"/>
            <person name="Wu L."/>
            <person name="Ma J."/>
        </authorList>
    </citation>
    <scope>NUCLEOTIDE SEQUENCE [LARGE SCALE GENOMIC DNA]</scope>
    <source>
        <strain evidence="3">JCM 31921</strain>
    </source>
</reference>
<gene>
    <name evidence="2" type="ORF">GCM10023092_26720</name>
</gene>
<keyword evidence="1" id="KW-0472">Membrane</keyword>
<keyword evidence="3" id="KW-1185">Reference proteome</keyword>
<sequence>MYAFLLALHSLTRWLVLISLLVSIFLGFYGWKKKQPFGSHANRIRHITATIAHIQLVLGICLYVISPITEYFRAHFSEAVHERAIRFFGMEHALMMLVGITVITIGSVKVKRTAEDTLRYKRMAIWYLAGLLIILSSVPWQFSPLVSRPYFRAF</sequence>
<proteinExistence type="predicted"/>
<name>A0ABP8MYU9_9BACT</name>